<evidence type="ECO:0000256" key="1">
    <source>
        <dbReference type="SAM" id="SignalP"/>
    </source>
</evidence>
<accession>A0ABP7KX11</accession>
<sequence length="264" mass="28016">MKGTTRARRRTDWVAAGGAIALVLLAATSAHAEGRGDVRVVSAVVNGGANVTIGTTKKVTFPIAITVRDNSGVKGLTSVSTFNRSNGYGFFDWTGTTCRKKTSTTSVCTATMTVDPAWIRASDDIDSNKVAGLWTVNATVKANDGDYWISDSIAQYKVKRASRLTTDAAPEPVAKGAKLTITGKLSRANWETLKYQGFTGQVVKLQYRKAGAAHYSTVKTVKTGSSGQLSTKMTVTSAGSWRWYFPGTTTTARIVSAGDAVALK</sequence>
<keyword evidence="1" id="KW-0732">Signal</keyword>
<feature type="signal peptide" evidence="1">
    <location>
        <begin position="1"/>
        <end position="32"/>
    </location>
</feature>
<dbReference type="Proteomes" id="UP001501563">
    <property type="component" value="Unassembled WGS sequence"/>
</dbReference>
<evidence type="ECO:0000313" key="2">
    <source>
        <dbReference type="EMBL" id="GAA3889383.1"/>
    </source>
</evidence>
<name>A0ABP7KX11_9ACTN</name>
<protein>
    <recommendedName>
        <fullName evidence="4">Calcium-binding protein</fullName>
    </recommendedName>
</protein>
<dbReference type="EMBL" id="BAAAZA010000025">
    <property type="protein sequence ID" value="GAA3889383.1"/>
    <property type="molecule type" value="Genomic_DNA"/>
</dbReference>
<proteinExistence type="predicted"/>
<gene>
    <name evidence="2" type="ORF">GCM10022207_66090</name>
</gene>
<dbReference type="RefSeq" id="WP_331268418.1">
    <property type="nucleotide sequence ID" value="NZ_BAAAZA010000025.1"/>
</dbReference>
<feature type="chain" id="PRO_5045120108" description="Calcium-binding protein" evidence="1">
    <location>
        <begin position="33"/>
        <end position="264"/>
    </location>
</feature>
<evidence type="ECO:0008006" key="4">
    <source>
        <dbReference type="Google" id="ProtNLM"/>
    </source>
</evidence>
<comment type="caution">
    <text evidence="2">The sequence shown here is derived from an EMBL/GenBank/DDBJ whole genome shotgun (WGS) entry which is preliminary data.</text>
</comment>
<organism evidence="2 3">
    <name type="scientific">Streptomyces lannensis</name>
    <dbReference type="NCBI Taxonomy" id="766498"/>
    <lineage>
        <taxon>Bacteria</taxon>
        <taxon>Bacillati</taxon>
        <taxon>Actinomycetota</taxon>
        <taxon>Actinomycetes</taxon>
        <taxon>Kitasatosporales</taxon>
        <taxon>Streptomycetaceae</taxon>
        <taxon>Streptomyces</taxon>
    </lineage>
</organism>
<reference evidence="3" key="1">
    <citation type="journal article" date="2019" name="Int. J. Syst. Evol. Microbiol.">
        <title>The Global Catalogue of Microorganisms (GCM) 10K type strain sequencing project: providing services to taxonomists for standard genome sequencing and annotation.</title>
        <authorList>
            <consortium name="The Broad Institute Genomics Platform"/>
            <consortium name="The Broad Institute Genome Sequencing Center for Infectious Disease"/>
            <person name="Wu L."/>
            <person name="Ma J."/>
        </authorList>
    </citation>
    <scope>NUCLEOTIDE SEQUENCE [LARGE SCALE GENOMIC DNA]</scope>
    <source>
        <strain evidence="3">JCM 16578</strain>
    </source>
</reference>
<keyword evidence="3" id="KW-1185">Reference proteome</keyword>
<evidence type="ECO:0000313" key="3">
    <source>
        <dbReference type="Proteomes" id="UP001501563"/>
    </source>
</evidence>